<dbReference type="GO" id="GO:0020037">
    <property type="term" value="F:heme binding"/>
    <property type="evidence" value="ECO:0007669"/>
    <property type="project" value="InterPro"/>
</dbReference>
<evidence type="ECO:0000313" key="10">
    <source>
        <dbReference type="Proteomes" id="UP001271007"/>
    </source>
</evidence>
<gene>
    <name evidence="9" type="ORF">LTR09_008735</name>
</gene>
<dbReference type="PANTHER" id="PTHR24287">
    <property type="entry name" value="P450, PUTATIVE (EUROFUNG)-RELATED"/>
    <property type="match status" value="1"/>
</dbReference>
<dbReference type="Proteomes" id="UP001271007">
    <property type="component" value="Unassembled WGS sequence"/>
</dbReference>
<proteinExistence type="inferred from homology"/>
<accession>A0AAJ0DH66</accession>
<dbReference type="CDD" id="cd11063">
    <property type="entry name" value="CYP52"/>
    <property type="match status" value="1"/>
</dbReference>
<reference evidence="9" key="1">
    <citation type="submission" date="2023-04" db="EMBL/GenBank/DDBJ databases">
        <title>Black Yeasts Isolated from many extreme environments.</title>
        <authorList>
            <person name="Coleine C."/>
            <person name="Stajich J.E."/>
            <person name="Selbmann L."/>
        </authorList>
    </citation>
    <scope>NUCLEOTIDE SEQUENCE</scope>
    <source>
        <strain evidence="9">CCFEE 5312</strain>
    </source>
</reference>
<evidence type="ECO:0000313" key="9">
    <source>
        <dbReference type="EMBL" id="KAK3050080.1"/>
    </source>
</evidence>
<protein>
    <recommendedName>
        <fullName evidence="11">Cytochrome P450</fullName>
    </recommendedName>
</protein>
<evidence type="ECO:0000256" key="8">
    <source>
        <dbReference type="PIRSR" id="PIRSR602401-1"/>
    </source>
</evidence>
<keyword evidence="6 8" id="KW-0408">Iron</keyword>
<dbReference type="InterPro" id="IPR001128">
    <property type="entry name" value="Cyt_P450"/>
</dbReference>
<keyword evidence="3 8" id="KW-0349">Heme</keyword>
<evidence type="ECO:0000256" key="6">
    <source>
        <dbReference type="ARBA" id="ARBA00023004"/>
    </source>
</evidence>
<dbReference type="PRINTS" id="PR00385">
    <property type="entry name" value="P450"/>
</dbReference>
<keyword evidence="4 8" id="KW-0479">Metal-binding</keyword>
<evidence type="ECO:0000256" key="1">
    <source>
        <dbReference type="ARBA" id="ARBA00001971"/>
    </source>
</evidence>
<comment type="cofactor">
    <cofactor evidence="1 8">
        <name>heme</name>
        <dbReference type="ChEBI" id="CHEBI:30413"/>
    </cofactor>
</comment>
<dbReference type="PRINTS" id="PR00463">
    <property type="entry name" value="EP450I"/>
</dbReference>
<dbReference type="Gene3D" id="1.10.630.10">
    <property type="entry name" value="Cytochrome P450"/>
    <property type="match status" value="1"/>
</dbReference>
<dbReference type="GO" id="GO:0005506">
    <property type="term" value="F:iron ion binding"/>
    <property type="evidence" value="ECO:0007669"/>
    <property type="project" value="InterPro"/>
</dbReference>
<dbReference type="PANTHER" id="PTHR24287:SF1">
    <property type="entry name" value="P450, PUTATIVE (EUROFUNG)-RELATED"/>
    <property type="match status" value="1"/>
</dbReference>
<evidence type="ECO:0000256" key="4">
    <source>
        <dbReference type="ARBA" id="ARBA00022723"/>
    </source>
</evidence>
<name>A0AAJ0DH66_9PEZI</name>
<feature type="binding site" description="axial binding residue" evidence="8">
    <location>
        <position position="491"/>
    </location>
    <ligand>
        <name>heme</name>
        <dbReference type="ChEBI" id="CHEBI:30413"/>
    </ligand>
    <ligandPart>
        <name>Fe</name>
        <dbReference type="ChEBI" id="CHEBI:18248"/>
    </ligandPart>
</feature>
<dbReference type="SUPFAM" id="SSF48264">
    <property type="entry name" value="Cytochrome P450"/>
    <property type="match status" value="1"/>
</dbReference>
<keyword evidence="5" id="KW-0560">Oxidoreductase</keyword>
<evidence type="ECO:0000256" key="5">
    <source>
        <dbReference type="ARBA" id="ARBA00023002"/>
    </source>
</evidence>
<comment type="caution">
    <text evidence="9">The sequence shown here is derived from an EMBL/GenBank/DDBJ whole genome shotgun (WGS) entry which is preliminary data.</text>
</comment>
<dbReference type="InterPro" id="IPR002401">
    <property type="entry name" value="Cyt_P450_E_grp-I"/>
</dbReference>
<dbReference type="AlphaFoldDB" id="A0AAJ0DH66"/>
<dbReference type="GO" id="GO:0004497">
    <property type="term" value="F:monooxygenase activity"/>
    <property type="evidence" value="ECO:0007669"/>
    <property type="project" value="UniProtKB-KW"/>
</dbReference>
<keyword evidence="10" id="KW-1185">Reference proteome</keyword>
<evidence type="ECO:0000256" key="7">
    <source>
        <dbReference type="ARBA" id="ARBA00023033"/>
    </source>
</evidence>
<organism evidence="9 10">
    <name type="scientific">Extremus antarcticus</name>
    <dbReference type="NCBI Taxonomy" id="702011"/>
    <lineage>
        <taxon>Eukaryota</taxon>
        <taxon>Fungi</taxon>
        <taxon>Dikarya</taxon>
        <taxon>Ascomycota</taxon>
        <taxon>Pezizomycotina</taxon>
        <taxon>Dothideomycetes</taxon>
        <taxon>Dothideomycetidae</taxon>
        <taxon>Mycosphaerellales</taxon>
        <taxon>Extremaceae</taxon>
        <taxon>Extremus</taxon>
    </lineage>
</organism>
<evidence type="ECO:0000256" key="3">
    <source>
        <dbReference type="ARBA" id="ARBA00022617"/>
    </source>
</evidence>
<keyword evidence="7" id="KW-0503">Monooxygenase</keyword>
<evidence type="ECO:0008006" key="11">
    <source>
        <dbReference type="Google" id="ProtNLM"/>
    </source>
</evidence>
<dbReference type="InterPro" id="IPR036396">
    <property type="entry name" value="Cyt_P450_sf"/>
</dbReference>
<dbReference type="EMBL" id="JAWDJX010000035">
    <property type="protein sequence ID" value="KAK3050080.1"/>
    <property type="molecule type" value="Genomic_DNA"/>
</dbReference>
<dbReference type="Pfam" id="PF00067">
    <property type="entry name" value="p450"/>
    <property type="match status" value="1"/>
</dbReference>
<comment type="similarity">
    <text evidence="2">Belongs to the cytochrome P450 family.</text>
</comment>
<dbReference type="GO" id="GO:0016705">
    <property type="term" value="F:oxidoreductase activity, acting on paired donors, with incorporation or reduction of molecular oxygen"/>
    <property type="evidence" value="ECO:0007669"/>
    <property type="project" value="InterPro"/>
</dbReference>
<sequence>MVPFLVLQLAFLVVCLIIYRLINSALERIDHKTAAEENGCLEAVDVTGSFPWGFRRLWRILRIKKTGDDILDDIIFSDFEKAWTVTFMAFDGNAMYLTADPANLQAMLATQFQDFETGKRRYDVFKPLIGRSIFSTDGAFWEHSRAMFRPQFARENINDLEVTDKASSALITALGPTNDSGWTSGGELMPLLYNFTLDTAVCTIYNAWPTEELLLTKVQTDFLFGHSVDSQELMMAAESSAGAQLSPEVEAQRKEAQAFTEAFTTVQAGLITRIRMQSLYWLGDGIKFRRAITTIRRFTAPIVQQAIDNATSSAKRDEKKQSLMTNLATQTQDRTELRDQTLAILVAGRDTTSSMLGWALERLAIHDDVFSKLRSTVLQEFPPGEEITFSKLKGCRYLQHFLMEVLRLHPTVPVNQRMAVKDTTLPVGGGPDHQSPIAIRKGTIILFTVYIMHRRKDLWGPDALEFRPERWSEGKIPAWQYLPFLGGPRICLGQQFALTEAGYLLVRLLQEFEAIEPMDRAEMQKLKKGLGVTMWPGDGTNVRFRKAS</sequence>
<dbReference type="InterPro" id="IPR047146">
    <property type="entry name" value="Cyt_P450_E_CYP52_fungi"/>
</dbReference>
<evidence type="ECO:0000256" key="2">
    <source>
        <dbReference type="ARBA" id="ARBA00010617"/>
    </source>
</evidence>